<dbReference type="AlphaFoldDB" id="A0A2T0KDB6"/>
<protein>
    <recommendedName>
        <fullName evidence="4">Prepilin-type N-terminal cleavage/methylation domain-containing protein</fullName>
    </recommendedName>
</protein>
<reference evidence="2 3" key="1">
    <citation type="submission" date="2018-03" db="EMBL/GenBank/DDBJ databases">
        <title>Genomic Encyclopedia of Archaeal and Bacterial Type Strains, Phase II (KMG-II): from individual species to whole genera.</title>
        <authorList>
            <person name="Goeker M."/>
        </authorList>
    </citation>
    <scope>NUCLEOTIDE SEQUENCE [LARGE SCALE GENOMIC DNA]</scope>
    <source>
        <strain evidence="2 3">DSM 43146</strain>
    </source>
</reference>
<evidence type="ECO:0000256" key="1">
    <source>
        <dbReference type="SAM" id="Phobius"/>
    </source>
</evidence>
<evidence type="ECO:0000313" key="2">
    <source>
        <dbReference type="EMBL" id="PRX21293.1"/>
    </source>
</evidence>
<dbReference type="OrthoDB" id="5119659at2"/>
<comment type="caution">
    <text evidence="2">The sequence shown here is derived from an EMBL/GenBank/DDBJ whole genome shotgun (WGS) entry which is preliminary data.</text>
</comment>
<feature type="transmembrane region" description="Helical" evidence="1">
    <location>
        <begin position="12"/>
        <end position="36"/>
    </location>
</feature>
<dbReference type="EMBL" id="PVMZ01000006">
    <property type="protein sequence ID" value="PRX21293.1"/>
    <property type="molecule type" value="Genomic_DNA"/>
</dbReference>
<keyword evidence="1" id="KW-0812">Transmembrane</keyword>
<organism evidence="2 3">
    <name type="scientific">Actinoplanes italicus</name>
    <dbReference type="NCBI Taxonomy" id="113567"/>
    <lineage>
        <taxon>Bacteria</taxon>
        <taxon>Bacillati</taxon>
        <taxon>Actinomycetota</taxon>
        <taxon>Actinomycetes</taxon>
        <taxon>Micromonosporales</taxon>
        <taxon>Micromonosporaceae</taxon>
        <taxon>Actinoplanes</taxon>
    </lineage>
</organism>
<sequence length="198" mass="21772">MRRRDDEGYTLAELIVATTLMGVVTAVTTVAIVQIYRSFNSTDAEIEAQNQVSTAFRTLDKEIRYARSVSDEGVVDGDHYVEYLVNLDDVDTCVQLRLRTSTSELQRRQWVKNAVPLSPTSWTTLASLTTSPKPFQVSAADANALDAFRYQRLRVTFTSKAGLGESASSRVSDITFTALNATADDNAKTCTEARGVDS</sequence>
<evidence type="ECO:0008006" key="4">
    <source>
        <dbReference type="Google" id="ProtNLM"/>
    </source>
</evidence>
<keyword evidence="1" id="KW-0472">Membrane</keyword>
<dbReference type="Proteomes" id="UP000239415">
    <property type="component" value="Unassembled WGS sequence"/>
</dbReference>
<gene>
    <name evidence="2" type="ORF">CLV67_10667</name>
</gene>
<evidence type="ECO:0000313" key="3">
    <source>
        <dbReference type="Proteomes" id="UP000239415"/>
    </source>
</evidence>
<dbReference type="RefSeq" id="WP_106319267.1">
    <property type="nucleotide sequence ID" value="NZ_BOMO01000001.1"/>
</dbReference>
<keyword evidence="3" id="KW-1185">Reference proteome</keyword>
<accession>A0A2T0KDB6</accession>
<keyword evidence="1" id="KW-1133">Transmembrane helix</keyword>
<proteinExistence type="predicted"/>
<name>A0A2T0KDB6_9ACTN</name>